<accession>A0AA86NU69</accession>
<evidence type="ECO:0000313" key="3">
    <source>
        <dbReference type="EMBL" id="CAL6018854.1"/>
    </source>
</evidence>
<keyword evidence="4" id="KW-1185">Reference proteome</keyword>
<reference evidence="3 4" key="2">
    <citation type="submission" date="2024-07" db="EMBL/GenBank/DDBJ databases">
        <authorList>
            <person name="Akdeniz Z."/>
        </authorList>
    </citation>
    <scope>NUCLEOTIDE SEQUENCE [LARGE SCALE GENOMIC DNA]</scope>
</reference>
<reference evidence="2" key="1">
    <citation type="submission" date="2023-06" db="EMBL/GenBank/DDBJ databases">
        <authorList>
            <person name="Kurt Z."/>
        </authorList>
    </citation>
    <scope>NUCLEOTIDE SEQUENCE</scope>
</reference>
<organism evidence="2">
    <name type="scientific">Hexamita inflata</name>
    <dbReference type="NCBI Taxonomy" id="28002"/>
    <lineage>
        <taxon>Eukaryota</taxon>
        <taxon>Metamonada</taxon>
        <taxon>Diplomonadida</taxon>
        <taxon>Hexamitidae</taxon>
        <taxon>Hexamitinae</taxon>
        <taxon>Hexamita</taxon>
    </lineage>
</organism>
<evidence type="ECO:0000313" key="2">
    <source>
        <dbReference type="EMBL" id="CAI9925829.1"/>
    </source>
</evidence>
<proteinExistence type="predicted"/>
<keyword evidence="1" id="KW-1133">Transmembrane helix</keyword>
<dbReference type="Proteomes" id="UP001642409">
    <property type="component" value="Unassembled WGS sequence"/>
</dbReference>
<feature type="transmembrane region" description="Helical" evidence="1">
    <location>
        <begin position="187"/>
        <end position="206"/>
    </location>
</feature>
<name>A0AA86NU69_9EUKA</name>
<evidence type="ECO:0000256" key="1">
    <source>
        <dbReference type="SAM" id="Phobius"/>
    </source>
</evidence>
<keyword evidence="1" id="KW-0812">Transmembrane</keyword>
<keyword evidence="1" id="KW-0472">Membrane</keyword>
<comment type="caution">
    <text evidence="2">The sequence shown here is derived from an EMBL/GenBank/DDBJ whole genome shotgun (WGS) entry which is preliminary data.</text>
</comment>
<evidence type="ECO:0000313" key="4">
    <source>
        <dbReference type="Proteomes" id="UP001642409"/>
    </source>
</evidence>
<protein>
    <submittedName>
        <fullName evidence="3">Hypothetical_protein</fullName>
    </submittedName>
</protein>
<dbReference type="AlphaFoldDB" id="A0AA86NU69"/>
<dbReference type="EMBL" id="CATOUU010000347">
    <property type="protein sequence ID" value="CAI9925829.1"/>
    <property type="molecule type" value="Genomic_DNA"/>
</dbReference>
<dbReference type="EMBL" id="CAXDID020000081">
    <property type="protein sequence ID" value="CAL6018854.1"/>
    <property type="molecule type" value="Genomic_DNA"/>
</dbReference>
<sequence>MKYEKLTAINLQTKAAISTKLSEVTIYSISSGLSNTNKVSPGGAAAGSHRSMRCYSASVLTIAIVQLEEKVDTHTNNDSTQQIQYNAAQSVGSNSTNKFTQRYYLIVYFLRFAQIIYLKFLNSSLGHLKKTVKILLFVHLSQCCSHTTNYNVNQRQRLRTATTNGLQTARNNRKVRTTQKRTVPQNIFVNVMIVSILVVVVTTSSYKSQSHNFHLFEIASSKMYKQNQNQFDSVFTVSMRW</sequence>
<gene>
    <name evidence="2" type="ORF">HINF_LOCUS13474</name>
    <name evidence="3" type="ORF">HINF_LOCUS26671</name>
</gene>